<keyword evidence="12" id="KW-1185">Reference proteome</keyword>
<feature type="chain" id="PRO_5045211061" evidence="8">
    <location>
        <begin position="26"/>
        <end position="348"/>
    </location>
</feature>
<dbReference type="InterPro" id="IPR000064">
    <property type="entry name" value="NLP_P60_dom"/>
</dbReference>
<evidence type="ECO:0000256" key="3">
    <source>
        <dbReference type="ARBA" id="ARBA00022729"/>
    </source>
</evidence>
<comment type="caution">
    <text evidence="11">The sequence shown here is derived from an EMBL/GenBank/DDBJ whole genome shotgun (WGS) entry which is preliminary data.</text>
</comment>
<dbReference type="Gene3D" id="3.90.1720.10">
    <property type="entry name" value="endopeptidase domain like (from Nostoc punctiforme)"/>
    <property type="match status" value="1"/>
</dbReference>
<keyword evidence="4" id="KW-0677">Repeat</keyword>
<dbReference type="RefSeq" id="WP_285929695.1">
    <property type="nucleotide sequence ID" value="NZ_JASTZU010000001.1"/>
</dbReference>
<feature type="domain" description="LysM" evidence="9">
    <location>
        <begin position="26"/>
        <end position="69"/>
    </location>
</feature>
<dbReference type="PANTHER" id="PTHR47053">
    <property type="entry name" value="MUREIN DD-ENDOPEPTIDASE MEPH-RELATED"/>
    <property type="match status" value="1"/>
</dbReference>
<dbReference type="InterPro" id="IPR018392">
    <property type="entry name" value="LysM"/>
</dbReference>
<keyword evidence="2" id="KW-0645">Protease</keyword>
<feature type="domain" description="NlpC/P60" evidence="10">
    <location>
        <begin position="227"/>
        <end position="348"/>
    </location>
</feature>
<evidence type="ECO:0000313" key="11">
    <source>
        <dbReference type="EMBL" id="MDL4838932.1"/>
    </source>
</evidence>
<accession>A0ABT7KZH8</accession>
<feature type="domain" description="LysM" evidence="9">
    <location>
        <begin position="171"/>
        <end position="214"/>
    </location>
</feature>
<feature type="compositionally biased region" description="Low complexity" evidence="7">
    <location>
        <begin position="141"/>
        <end position="163"/>
    </location>
</feature>
<keyword evidence="5" id="KW-0378">Hydrolase</keyword>
<dbReference type="Pfam" id="PF00877">
    <property type="entry name" value="NLPC_P60"/>
    <property type="match status" value="1"/>
</dbReference>
<dbReference type="CDD" id="cd00118">
    <property type="entry name" value="LysM"/>
    <property type="match status" value="3"/>
</dbReference>
<dbReference type="SMART" id="SM00257">
    <property type="entry name" value="LysM"/>
    <property type="match status" value="3"/>
</dbReference>
<dbReference type="Gene3D" id="3.10.350.10">
    <property type="entry name" value="LysM domain"/>
    <property type="match status" value="3"/>
</dbReference>
<keyword evidence="3 8" id="KW-0732">Signal</keyword>
<evidence type="ECO:0000256" key="2">
    <source>
        <dbReference type="ARBA" id="ARBA00022670"/>
    </source>
</evidence>
<comment type="similarity">
    <text evidence="1">Belongs to the peptidase C40 family.</text>
</comment>
<evidence type="ECO:0000259" key="9">
    <source>
        <dbReference type="PROSITE" id="PS51782"/>
    </source>
</evidence>
<dbReference type="InterPro" id="IPR036779">
    <property type="entry name" value="LysM_dom_sf"/>
</dbReference>
<feature type="region of interest" description="Disordered" evidence="7">
    <location>
        <begin position="141"/>
        <end position="171"/>
    </location>
</feature>
<dbReference type="SUPFAM" id="SSF54001">
    <property type="entry name" value="Cysteine proteinases"/>
    <property type="match status" value="1"/>
</dbReference>
<evidence type="ECO:0000256" key="1">
    <source>
        <dbReference type="ARBA" id="ARBA00007074"/>
    </source>
</evidence>
<evidence type="ECO:0000256" key="6">
    <source>
        <dbReference type="ARBA" id="ARBA00022807"/>
    </source>
</evidence>
<feature type="domain" description="LysM" evidence="9">
    <location>
        <begin position="90"/>
        <end position="133"/>
    </location>
</feature>
<evidence type="ECO:0000256" key="5">
    <source>
        <dbReference type="ARBA" id="ARBA00022801"/>
    </source>
</evidence>
<dbReference type="SUPFAM" id="SSF54106">
    <property type="entry name" value="LysM domain"/>
    <property type="match status" value="3"/>
</dbReference>
<organism evidence="11 12">
    <name type="scientific">Aquibacillus rhizosphaerae</name>
    <dbReference type="NCBI Taxonomy" id="3051431"/>
    <lineage>
        <taxon>Bacteria</taxon>
        <taxon>Bacillati</taxon>
        <taxon>Bacillota</taxon>
        <taxon>Bacilli</taxon>
        <taxon>Bacillales</taxon>
        <taxon>Bacillaceae</taxon>
        <taxon>Aquibacillus</taxon>
    </lineage>
</organism>
<feature type="signal peptide" evidence="8">
    <location>
        <begin position="1"/>
        <end position="25"/>
    </location>
</feature>
<dbReference type="Proteomes" id="UP001235343">
    <property type="component" value="Unassembled WGS sequence"/>
</dbReference>
<name>A0ABT7KZH8_9BACI</name>
<gene>
    <name evidence="11" type="ORF">QQS35_00390</name>
</gene>
<keyword evidence="6" id="KW-0788">Thiol protease</keyword>
<dbReference type="PROSITE" id="PS51782">
    <property type="entry name" value="LYSM"/>
    <property type="match status" value="3"/>
</dbReference>
<dbReference type="InterPro" id="IPR051202">
    <property type="entry name" value="Peptidase_C40"/>
</dbReference>
<evidence type="ECO:0000259" key="10">
    <source>
        <dbReference type="PROSITE" id="PS51935"/>
    </source>
</evidence>
<dbReference type="PROSITE" id="PS51935">
    <property type="entry name" value="NLPC_P60"/>
    <property type="match status" value="1"/>
</dbReference>
<reference evidence="11 12" key="1">
    <citation type="submission" date="2023-06" db="EMBL/GenBank/DDBJ databases">
        <title>Aquibacillus rhizosphaerae LR5S19.</title>
        <authorList>
            <person name="Sun J.-Q."/>
        </authorList>
    </citation>
    <scope>NUCLEOTIDE SEQUENCE [LARGE SCALE GENOMIC DNA]</scope>
    <source>
        <strain evidence="11 12">LR5S19</strain>
    </source>
</reference>
<protein>
    <submittedName>
        <fullName evidence="11">LysM peptidoglycan-binding domain-containing protein</fullName>
    </submittedName>
</protein>
<proteinExistence type="inferred from homology"/>
<dbReference type="PANTHER" id="PTHR47053:SF1">
    <property type="entry name" value="MUREIN DD-ENDOPEPTIDASE MEPH-RELATED"/>
    <property type="match status" value="1"/>
</dbReference>
<sequence length="348" mass="37999">MKKRLMTLTASALLVSAYAATPADAATYKVQKGDSLWKIAQKYDTSVDQLRSINKLSNAYIFPNQILKVDQVSTAPTVKPAQVTQTTTAKTYKVKSGDSLSKIAANHKISLTNLMEWNKLSTTLIYPGDVLTVTKAAASTTTKRPTAATTKPAVTAKPATNKTEAAPTTTSSYKVKNGDSLWKISSNLGVSITDLKKWNSLSSDLIQIGQVLQVKASVTEKPVENVTDDITKLVNEATKLLGTPYLFGGSSIDTGFDCSGFVHYVFNKAGKSIGRYSSDGYYNRSFYVTNPEVGDLVFFENTYRKGISHLGIFIGNNSFIHAANGGVQITSLDNSYWKKHFEGFKRFY</sequence>
<evidence type="ECO:0000256" key="8">
    <source>
        <dbReference type="SAM" id="SignalP"/>
    </source>
</evidence>
<evidence type="ECO:0000313" key="12">
    <source>
        <dbReference type="Proteomes" id="UP001235343"/>
    </source>
</evidence>
<dbReference type="Pfam" id="PF01476">
    <property type="entry name" value="LysM"/>
    <property type="match status" value="3"/>
</dbReference>
<dbReference type="InterPro" id="IPR038765">
    <property type="entry name" value="Papain-like_cys_pep_sf"/>
</dbReference>
<dbReference type="EMBL" id="JASTZU010000001">
    <property type="protein sequence ID" value="MDL4838932.1"/>
    <property type="molecule type" value="Genomic_DNA"/>
</dbReference>
<evidence type="ECO:0000256" key="7">
    <source>
        <dbReference type="SAM" id="MobiDB-lite"/>
    </source>
</evidence>
<evidence type="ECO:0000256" key="4">
    <source>
        <dbReference type="ARBA" id="ARBA00022737"/>
    </source>
</evidence>